<gene>
    <name evidence="2" type="ORF">Vafri_20216</name>
</gene>
<organism evidence="2 3">
    <name type="scientific">Volvox africanus</name>
    <dbReference type="NCBI Taxonomy" id="51714"/>
    <lineage>
        <taxon>Eukaryota</taxon>
        <taxon>Viridiplantae</taxon>
        <taxon>Chlorophyta</taxon>
        <taxon>core chlorophytes</taxon>
        <taxon>Chlorophyceae</taxon>
        <taxon>CS clade</taxon>
        <taxon>Chlamydomonadales</taxon>
        <taxon>Volvocaceae</taxon>
        <taxon>Volvox</taxon>
    </lineage>
</organism>
<sequence length="337" mass="32275">MSRVGGASRPVTLRPNTQWFNPDEFEESSYAPQNDVPFGRMGGAGGGGGRGGDGRAGGSGGPAGRGGFVSSLSGAGRGAGAAGRGRGGPIGGRTGPVGGGSRYEMLGSADVHGSHYPLGGGGGGDAEILGRGSMNNLAGGGGGNAADILARSSLGGSISGSADILGRTSGGGGVSSLGGGGVLPLGRTPSFGRVTLPPALKLSSSGEVLDLEPMDRQSAGGGGVLRRVGSGRLAGGPLPGPVGPLGALKGPPPPSQIPDRPGSITTTTTQTDGEGRTIVTKTVVTRTHSGRIRTEVTTTTSGPAHLINGGGGGGGGGALGPLDEPPPMSPGMRLAQG</sequence>
<protein>
    <submittedName>
        <fullName evidence="2">Uncharacterized protein</fullName>
    </submittedName>
</protein>
<feature type="region of interest" description="Disordered" evidence="1">
    <location>
        <begin position="294"/>
        <end position="337"/>
    </location>
</feature>
<evidence type="ECO:0000313" key="2">
    <source>
        <dbReference type="EMBL" id="GIL66740.1"/>
    </source>
</evidence>
<dbReference type="Proteomes" id="UP000747399">
    <property type="component" value="Unassembled WGS sequence"/>
</dbReference>
<dbReference type="EMBL" id="BNCO01000089">
    <property type="protein sequence ID" value="GIL66740.1"/>
    <property type="molecule type" value="Genomic_DNA"/>
</dbReference>
<feature type="region of interest" description="Disordered" evidence="1">
    <location>
        <begin position="207"/>
        <end position="272"/>
    </location>
</feature>
<feature type="compositionally biased region" description="Gly residues" evidence="1">
    <location>
        <begin position="308"/>
        <end position="319"/>
    </location>
</feature>
<feature type="non-terminal residue" evidence="2">
    <location>
        <position position="1"/>
    </location>
</feature>
<proteinExistence type="predicted"/>
<keyword evidence="3" id="KW-1185">Reference proteome</keyword>
<accession>A0A8J4BR35</accession>
<feature type="region of interest" description="Disordered" evidence="1">
    <location>
        <begin position="1"/>
        <end position="99"/>
    </location>
</feature>
<dbReference type="AlphaFoldDB" id="A0A8J4BR35"/>
<evidence type="ECO:0000313" key="3">
    <source>
        <dbReference type="Proteomes" id="UP000747399"/>
    </source>
</evidence>
<feature type="compositionally biased region" description="Gly residues" evidence="1">
    <location>
        <begin position="40"/>
        <end position="67"/>
    </location>
</feature>
<comment type="caution">
    <text evidence="2">The sequence shown here is derived from an EMBL/GenBank/DDBJ whole genome shotgun (WGS) entry which is preliminary data.</text>
</comment>
<evidence type="ECO:0000256" key="1">
    <source>
        <dbReference type="SAM" id="MobiDB-lite"/>
    </source>
</evidence>
<feature type="compositionally biased region" description="Gly residues" evidence="1">
    <location>
        <begin position="75"/>
        <end position="99"/>
    </location>
</feature>
<reference evidence="2" key="1">
    <citation type="journal article" date="2021" name="Proc. Natl. Acad. Sci. U.S.A.">
        <title>Three genomes in the algal genus Volvox reveal the fate of a haploid sex-determining region after a transition to homothallism.</title>
        <authorList>
            <person name="Yamamoto K."/>
            <person name="Hamaji T."/>
            <person name="Kawai-Toyooka H."/>
            <person name="Matsuzaki R."/>
            <person name="Takahashi F."/>
            <person name="Nishimura Y."/>
            <person name="Kawachi M."/>
            <person name="Noguchi H."/>
            <person name="Minakuchi Y."/>
            <person name="Umen J.G."/>
            <person name="Toyoda A."/>
            <person name="Nozaki H."/>
        </authorList>
    </citation>
    <scope>NUCLEOTIDE SEQUENCE</scope>
    <source>
        <strain evidence="2">NIES-3780</strain>
    </source>
</reference>
<name>A0A8J4BR35_9CHLO</name>